<dbReference type="Pfam" id="PF03459">
    <property type="entry name" value="TOBE"/>
    <property type="match status" value="2"/>
</dbReference>
<dbReference type="PROSITE" id="PS51866">
    <property type="entry name" value="MOP"/>
    <property type="match status" value="2"/>
</dbReference>
<dbReference type="Gene3D" id="2.40.50.100">
    <property type="match status" value="2"/>
</dbReference>
<protein>
    <submittedName>
        <fullName evidence="4">Molybdopterin-binding protein</fullName>
    </submittedName>
</protein>
<accession>A0ABW5C8N1</accession>
<proteinExistence type="predicted"/>
<dbReference type="InterPro" id="IPR005116">
    <property type="entry name" value="Transp-assoc_OB_typ1"/>
</dbReference>
<gene>
    <name evidence="4" type="ORF">ACFSNB_01020</name>
</gene>
<evidence type="ECO:0000313" key="4">
    <source>
        <dbReference type="EMBL" id="MFD2232378.1"/>
    </source>
</evidence>
<dbReference type="EMBL" id="JBHUIY010000001">
    <property type="protein sequence ID" value="MFD2232378.1"/>
    <property type="molecule type" value="Genomic_DNA"/>
</dbReference>
<reference evidence="5" key="1">
    <citation type="journal article" date="2019" name="Int. J. Syst. Evol. Microbiol.">
        <title>The Global Catalogue of Microorganisms (GCM) 10K type strain sequencing project: providing services to taxonomists for standard genome sequencing and annotation.</title>
        <authorList>
            <consortium name="The Broad Institute Genomics Platform"/>
            <consortium name="The Broad Institute Genome Sequencing Center for Infectious Disease"/>
            <person name="Wu L."/>
            <person name="Ma J."/>
        </authorList>
    </citation>
    <scope>NUCLEOTIDE SEQUENCE [LARGE SCALE GENOMIC DNA]</scope>
    <source>
        <strain evidence="5">KCTC 15012</strain>
    </source>
</reference>
<dbReference type="SUPFAM" id="SSF50331">
    <property type="entry name" value="MOP-like"/>
    <property type="match status" value="2"/>
</dbReference>
<feature type="domain" description="Mop" evidence="3">
    <location>
        <begin position="73"/>
        <end position="138"/>
    </location>
</feature>
<keyword evidence="1 2" id="KW-0500">Molybdenum</keyword>
<evidence type="ECO:0000256" key="1">
    <source>
        <dbReference type="ARBA" id="ARBA00022505"/>
    </source>
</evidence>
<organism evidence="4 5">
    <name type="scientific">Phaeospirillum tilakii</name>
    <dbReference type="NCBI Taxonomy" id="741673"/>
    <lineage>
        <taxon>Bacteria</taxon>
        <taxon>Pseudomonadati</taxon>
        <taxon>Pseudomonadota</taxon>
        <taxon>Alphaproteobacteria</taxon>
        <taxon>Rhodospirillales</taxon>
        <taxon>Rhodospirillaceae</taxon>
        <taxon>Phaeospirillum</taxon>
    </lineage>
</organism>
<dbReference type="NCBIfam" id="TIGR00638">
    <property type="entry name" value="Mop"/>
    <property type="match status" value="2"/>
</dbReference>
<dbReference type="Proteomes" id="UP001597296">
    <property type="component" value="Unassembled WGS sequence"/>
</dbReference>
<feature type="domain" description="Mop" evidence="3">
    <location>
        <begin position="2"/>
        <end position="67"/>
    </location>
</feature>
<keyword evidence="5" id="KW-1185">Reference proteome</keyword>
<evidence type="ECO:0000313" key="5">
    <source>
        <dbReference type="Proteomes" id="UP001597296"/>
    </source>
</evidence>
<dbReference type="RefSeq" id="WP_377313628.1">
    <property type="nucleotide sequence ID" value="NZ_JBHUIY010000001.1"/>
</dbReference>
<dbReference type="InterPro" id="IPR008995">
    <property type="entry name" value="Mo/tungstate-bd_C_term_dom"/>
</dbReference>
<dbReference type="InterPro" id="IPR004606">
    <property type="entry name" value="Mop_domain"/>
</dbReference>
<evidence type="ECO:0000256" key="2">
    <source>
        <dbReference type="PROSITE-ProRule" id="PRU01213"/>
    </source>
</evidence>
<name>A0ABW5C8N1_9PROT</name>
<sequence>MTLSARNVLAGKVTEVTKGQIVAKVKVDIGGQTVTSVISNEAVDDLALAVGDKVEAIIKSSEVIVAKGAAGIKISARNILAGTVTGVTKGQIVAKVKIDIGGQTVTSLISNEAVDDLALAVGAKVEAIAKSSEVIIAK</sequence>
<comment type="caution">
    <text evidence="4">The sequence shown here is derived from an EMBL/GenBank/DDBJ whole genome shotgun (WGS) entry which is preliminary data.</text>
</comment>
<evidence type="ECO:0000259" key="3">
    <source>
        <dbReference type="PROSITE" id="PS51866"/>
    </source>
</evidence>